<dbReference type="Proteomes" id="UP000054279">
    <property type="component" value="Unassembled WGS sequence"/>
</dbReference>
<dbReference type="AlphaFoldDB" id="A0A0C9TKZ5"/>
<dbReference type="HOGENOM" id="CLU_2211633_0_0_1"/>
<dbReference type="EMBL" id="KN838140">
    <property type="protein sequence ID" value="KIJ22529.1"/>
    <property type="molecule type" value="Genomic_DNA"/>
</dbReference>
<accession>A0A0C9TKZ5</accession>
<evidence type="ECO:0000313" key="2">
    <source>
        <dbReference type="Proteomes" id="UP000054279"/>
    </source>
</evidence>
<keyword evidence="1" id="KW-0378">Hydrolase</keyword>
<protein>
    <submittedName>
        <fullName evidence="1">Glycoside hydrolase family 16 protein</fullName>
    </submittedName>
</protein>
<dbReference type="GO" id="GO:0016787">
    <property type="term" value="F:hydrolase activity"/>
    <property type="evidence" value="ECO:0007669"/>
    <property type="project" value="UniProtKB-KW"/>
</dbReference>
<evidence type="ECO:0000313" key="1">
    <source>
        <dbReference type="EMBL" id="KIJ22529.1"/>
    </source>
</evidence>
<organism evidence="1 2">
    <name type="scientific">Sphaerobolus stellatus (strain SS14)</name>
    <dbReference type="NCBI Taxonomy" id="990650"/>
    <lineage>
        <taxon>Eukaryota</taxon>
        <taxon>Fungi</taxon>
        <taxon>Dikarya</taxon>
        <taxon>Basidiomycota</taxon>
        <taxon>Agaricomycotina</taxon>
        <taxon>Agaricomycetes</taxon>
        <taxon>Phallomycetidae</taxon>
        <taxon>Geastrales</taxon>
        <taxon>Sphaerobolaceae</taxon>
        <taxon>Sphaerobolus</taxon>
    </lineage>
</organism>
<proteinExistence type="predicted"/>
<gene>
    <name evidence="1" type="ORF">M422DRAFT_277018</name>
</gene>
<name>A0A0C9TKZ5_SPHS4</name>
<reference evidence="1 2" key="1">
    <citation type="submission" date="2014-06" db="EMBL/GenBank/DDBJ databases">
        <title>Evolutionary Origins and Diversification of the Mycorrhizal Mutualists.</title>
        <authorList>
            <consortium name="DOE Joint Genome Institute"/>
            <consortium name="Mycorrhizal Genomics Consortium"/>
            <person name="Kohler A."/>
            <person name="Kuo A."/>
            <person name="Nagy L.G."/>
            <person name="Floudas D."/>
            <person name="Copeland A."/>
            <person name="Barry K.W."/>
            <person name="Cichocki N."/>
            <person name="Veneault-Fourrey C."/>
            <person name="LaButti K."/>
            <person name="Lindquist E.A."/>
            <person name="Lipzen A."/>
            <person name="Lundell T."/>
            <person name="Morin E."/>
            <person name="Murat C."/>
            <person name="Riley R."/>
            <person name="Ohm R."/>
            <person name="Sun H."/>
            <person name="Tunlid A."/>
            <person name="Henrissat B."/>
            <person name="Grigoriev I.V."/>
            <person name="Hibbett D.S."/>
            <person name="Martin F."/>
        </authorList>
    </citation>
    <scope>NUCLEOTIDE SEQUENCE [LARGE SCALE GENOMIC DNA]</scope>
    <source>
        <strain evidence="1 2">SS14</strain>
    </source>
</reference>
<keyword evidence="2" id="KW-1185">Reference proteome</keyword>
<sequence length="107" mass="11018">MHGVYTTRRVPMNLQIHPILPIAADSLCYPNNVIGPGSPPYDDAYFEISHTLAYTTSATGPISTAAVGGTACPTGSSKSGTSAAAIVETHPFNLSMLVILLGALLGC</sequence>